<evidence type="ECO:0000313" key="2">
    <source>
        <dbReference type="EMBL" id="GGM25749.1"/>
    </source>
</evidence>
<dbReference type="PANTHER" id="PTHR38011">
    <property type="entry name" value="DIHYDROFOLATE REDUCTASE FAMILY PROTEIN (AFU_ORTHOLOGUE AFUA_8G06820)"/>
    <property type="match status" value="1"/>
</dbReference>
<dbReference type="InterPro" id="IPR050765">
    <property type="entry name" value="Riboflavin_Biosynth_HTPR"/>
</dbReference>
<dbReference type="Pfam" id="PF01872">
    <property type="entry name" value="RibD_C"/>
    <property type="match status" value="1"/>
</dbReference>
<name>A0A917TKS8_9ACTN</name>
<dbReference type="GO" id="GO:0008703">
    <property type="term" value="F:5-amino-6-(5-phosphoribosylamino)uracil reductase activity"/>
    <property type="evidence" value="ECO:0007669"/>
    <property type="project" value="InterPro"/>
</dbReference>
<organism evidence="2 3">
    <name type="scientific">Dactylosporangium sucinum</name>
    <dbReference type="NCBI Taxonomy" id="1424081"/>
    <lineage>
        <taxon>Bacteria</taxon>
        <taxon>Bacillati</taxon>
        <taxon>Actinomycetota</taxon>
        <taxon>Actinomycetes</taxon>
        <taxon>Micromonosporales</taxon>
        <taxon>Micromonosporaceae</taxon>
        <taxon>Dactylosporangium</taxon>
    </lineage>
</organism>
<dbReference type="InterPro" id="IPR024072">
    <property type="entry name" value="DHFR-like_dom_sf"/>
</dbReference>
<evidence type="ECO:0000313" key="3">
    <source>
        <dbReference type="Proteomes" id="UP000642070"/>
    </source>
</evidence>
<dbReference type="Gene3D" id="3.40.430.10">
    <property type="entry name" value="Dihydrofolate Reductase, subunit A"/>
    <property type="match status" value="1"/>
</dbReference>
<reference evidence="2" key="1">
    <citation type="journal article" date="2014" name="Int. J. Syst. Evol. Microbiol.">
        <title>Complete genome sequence of Corynebacterium casei LMG S-19264T (=DSM 44701T), isolated from a smear-ripened cheese.</title>
        <authorList>
            <consortium name="US DOE Joint Genome Institute (JGI-PGF)"/>
            <person name="Walter F."/>
            <person name="Albersmeier A."/>
            <person name="Kalinowski J."/>
            <person name="Ruckert C."/>
        </authorList>
    </citation>
    <scope>NUCLEOTIDE SEQUENCE</scope>
    <source>
        <strain evidence="2">JCM 19831</strain>
    </source>
</reference>
<sequence length="202" mass="21636">MAFMTLDGVVQGPGGPDEDREHGFAHGGWAVPHFDDALLGHVERFVRGADGLVLGRRTYEVFAATWPLAGDDDPVGSKLNRMPKYVGSRTLQGQELAWENASLLGDDVAGELIRLKRDRELQVHGSGGFVQALLRQGVVDELHLMTFPVVLGSGKRLFGSGTVPATFSVEDSVVTGKGVSAVTYTRRGGVEYGAMGPETGNW</sequence>
<evidence type="ECO:0000259" key="1">
    <source>
        <dbReference type="Pfam" id="PF01872"/>
    </source>
</evidence>
<proteinExistence type="predicted"/>
<dbReference type="Proteomes" id="UP000642070">
    <property type="component" value="Unassembled WGS sequence"/>
</dbReference>
<accession>A0A917TKS8</accession>
<protein>
    <submittedName>
        <fullName evidence="2">Dihydrofolate reductase</fullName>
    </submittedName>
</protein>
<keyword evidence="3" id="KW-1185">Reference proteome</keyword>
<dbReference type="InterPro" id="IPR002734">
    <property type="entry name" value="RibDG_C"/>
</dbReference>
<dbReference type="SUPFAM" id="SSF53597">
    <property type="entry name" value="Dihydrofolate reductase-like"/>
    <property type="match status" value="1"/>
</dbReference>
<reference evidence="2" key="2">
    <citation type="submission" date="2020-09" db="EMBL/GenBank/DDBJ databases">
        <authorList>
            <person name="Sun Q."/>
            <person name="Ohkuma M."/>
        </authorList>
    </citation>
    <scope>NUCLEOTIDE SEQUENCE</scope>
    <source>
        <strain evidence="2">JCM 19831</strain>
    </source>
</reference>
<feature type="domain" description="Bacterial bifunctional deaminase-reductase C-terminal" evidence="1">
    <location>
        <begin position="2"/>
        <end position="178"/>
    </location>
</feature>
<dbReference type="AlphaFoldDB" id="A0A917TKS8"/>
<comment type="caution">
    <text evidence="2">The sequence shown here is derived from an EMBL/GenBank/DDBJ whole genome shotgun (WGS) entry which is preliminary data.</text>
</comment>
<gene>
    <name evidence="2" type="ORF">GCM10007977_028650</name>
</gene>
<dbReference type="GO" id="GO:0009231">
    <property type="term" value="P:riboflavin biosynthetic process"/>
    <property type="evidence" value="ECO:0007669"/>
    <property type="project" value="InterPro"/>
</dbReference>
<dbReference type="EMBL" id="BMPI01000011">
    <property type="protein sequence ID" value="GGM25749.1"/>
    <property type="molecule type" value="Genomic_DNA"/>
</dbReference>
<dbReference type="PANTHER" id="PTHR38011:SF2">
    <property type="entry name" value="BIFUNCTIONAL DEAMINASE-REDUCTASE DOMAIN PROTEIN"/>
    <property type="match status" value="1"/>
</dbReference>